<dbReference type="Proteomes" id="UP000824280">
    <property type="component" value="Chromosome"/>
</dbReference>
<dbReference type="SMART" id="SM00260">
    <property type="entry name" value="CheW"/>
    <property type="match status" value="1"/>
</dbReference>
<dbReference type="Gene3D" id="2.40.50.180">
    <property type="entry name" value="CheA-289, Domain 4"/>
    <property type="match status" value="1"/>
</dbReference>
<evidence type="ECO:0000259" key="1">
    <source>
        <dbReference type="PROSITE" id="PS50851"/>
    </source>
</evidence>
<protein>
    <submittedName>
        <fullName evidence="2">Chemotaxis protein CheW</fullName>
    </submittedName>
</protein>
<evidence type="ECO:0000313" key="3">
    <source>
        <dbReference type="Proteomes" id="UP000824280"/>
    </source>
</evidence>
<proteinExistence type="predicted"/>
<dbReference type="InterPro" id="IPR002545">
    <property type="entry name" value="CheW-lke_dom"/>
</dbReference>
<dbReference type="RefSeq" id="WP_221423047.1">
    <property type="nucleotide sequence ID" value="NZ_CP081297.1"/>
</dbReference>
<dbReference type="InterPro" id="IPR039315">
    <property type="entry name" value="CheW"/>
</dbReference>
<dbReference type="Gene3D" id="2.30.30.40">
    <property type="entry name" value="SH3 Domains"/>
    <property type="match status" value="1"/>
</dbReference>
<dbReference type="PANTHER" id="PTHR22617">
    <property type="entry name" value="CHEMOTAXIS SENSOR HISTIDINE KINASE-RELATED"/>
    <property type="match status" value="1"/>
</dbReference>
<keyword evidence="3" id="KW-1185">Reference proteome</keyword>
<feature type="domain" description="CheW-like" evidence="1">
    <location>
        <begin position="2"/>
        <end position="141"/>
    </location>
</feature>
<sequence>MNELLLMCTIAGRKAAIPALRVQTVLEIDEITPIPGTPSYIRGLTPLRSQALTVVDCSLALGFDEKTNSPERRAAVVELDGHLYALMVDAAEDVAEAIGKPIAIPGGLGDGWQRAATGMVETASGPAVLVDVEAIIAGPPALAA</sequence>
<reference evidence="2 3" key="1">
    <citation type="submission" date="2021-08" db="EMBL/GenBank/DDBJ databases">
        <title>Comparative Genomics Analysis of the Genus Qipengyuania Reveals Extensive Genetic Diversity and Metabolic Versatility, Including the Description of Fifteen Novel Species.</title>
        <authorList>
            <person name="Liu Y."/>
        </authorList>
    </citation>
    <scope>NUCLEOTIDE SEQUENCE [LARGE SCALE GENOMIC DNA]</scope>
    <source>
        <strain evidence="2 3">1XM2-8</strain>
    </source>
</reference>
<dbReference type="PROSITE" id="PS50851">
    <property type="entry name" value="CHEW"/>
    <property type="match status" value="1"/>
</dbReference>
<accession>A0ABX8ZIL7</accession>
<name>A0ABX8ZIL7_9SPHN</name>
<dbReference type="PANTHER" id="PTHR22617:SF23">
    <property type="entry name" value="CHEMOTAXIS PROTEIN CHEW"/>
    <property type="match status" value="1"/>
</dbReference>
<dbReference type="EMBL" id="CP081297">
    <property type="protein sequence ID" value="QZD87509.1"/>
    <property type="molecule type" value="Genomic_DNA"/>
</dbReference>
<gene>
    <name evidence="2" type="ORF">K3166_02020</name>
</gene>
<dbReference type="Pfam" id="PF01584">
    <property type="entry name" value="CheW"/>
    <property type="match status" value="1"/>
</dbReference>
<organism evidence="2 3">
    <name type="scientific">Qipengyuania psychrotolerans</name>
    <dbReference type="NCBI Taxonomy" id="2867238"/>
    <lineage>
        <taxon>Bacteria</taxon>
        <taxon>Pseudomonadati</taxon>
        <taxon>Pseudomonadota</taxon>
        <taxon>Alphaproteobacteria</taxon>
        <taxon>Sphingomonadales</taxon>
        <taxon>Erythrobacteraceae</taxon>
        <taxon>Qipengyuania</taxon>
    </lineage>
</organism>
<dbReference type="InterPro" id="IPR036061">
    <property type="entry name" value="CheW-like_dom_sf"/>
</dbReference>
<dbReference type="SUPFAM" id="SSF50341">
    <property type="entry name" value="CheW-like"/>
    <property type="match status" value="1"/>
</dbReference>
<evidence type="ECO:0000313" key="2">
    <source>
        <dbReference type="EMBL" id="QZD87509.1"/>
    </source>
</evidence>